<reference evidence="5" key="1">
    <citation type="submission" date="2022-10" db="EMBL/GenBank/DDBJ databases">
        <title>The complete genomes of actinobacterial strains from the NBC collection.</title>
        <authorList>
            <person name="Joergensen T.S."/>
            <person name="Alvarez Arevalo M."/>
            <person name="Sterndorff E.B."/>
            <person name="Faurdal D."/>
            <person name="Vuksanovic O."/>
            <person name="Mourched A.-S."/>
            <person name="Charusanti P."/>
            <person name="Shaw S."/>
            <person name="Blin K."/>
            <person name="Weber T."/>
        </authorList>
    </citation>
    <scope>NUCLEOTIDE SEQUENCE</scope>
    <source>
        <strain evidence="5">NBC_00119</strain>
    </source>
</reference>
<dbReference type="Pfam" id="PF07228">
    <property type="entry name" value="SpoIIE"/>
    <property type="match status" value="1"/>
</dbReference>
<protein>
    <submittedName>
        <fullName evidence="5">Serine/threonine-protein phosphatase</fullName>
    </submittedName>
</protein>
<dbReference type="InterPro" id="IPR001932">
    <property type="entry name" value="PPM-type_phosphatase-like_dom"/>
</dbReference>
<dbReference type="InterPro" id="IPR052016">
    <property type="entry name" value="Bact_Sigma-Reg"/>
</dbReference>
<name>A0AAU1UHA5_9ACTN</name>
<accession>A0AAU1UHA5</accession>
<dbReference type="Gene3D" id="3.60.40.10">
    <property type="entry name" value="PPM-type phosphatase domain"/>
    <property type="match status" value="1"/>
</dbReference>
<evidence type="ECO:0000256" key="1">
    <source>
        <dbReference type="ARBA" id="ARBA00022801"/>
    </source>
</evidence>
<feature type="region of interest" description="Disordered" evidence="2">
    <location>
        <begin position="379"/>
        <end position="407"/>
    </location>
</feature>
<keyword evidence="3" id="KW-0472">Membrane</keyword>
<organism evidence="5">
    <name type="scientific">Streptomyces sp. NBC_00119</name>
    <dbReference type="NCBI Taxonomy" id="2975659"/>
    <lineage>
        <taxon>Bacteria</taxon>
        <taxon>Bacillati</taxon>
        <taxon>Actinomycetota</taxon>
        <taxon>Actinomycetes</taxon>
        <taxon>Kitasatosporales</taxon>
        <taxon>Streptomycetaceae</taxon>
        <taxon>Streptomyces</taxon>
    </lineage>
</organism>
<feature type="transmembrane region" description="Helical" evidence="3">
    <location>
        <begin position="91"/>
        <end position="110"/>
    </location>
</feature>
<feature type="domain" description="PPM-type phosphatase" evidence="4">
    <location>
        <begin position="143"/>
        <end position="370"/>
    </location>
</feature>
<dbReference type="GO" id="GO:0016791">
    <property type="term" value="F:phosphatase activity"/>
    <property type="evidence" value="ECO:0007669"/>
    <property type="project" value="TreeGrafter"/>
</dbReference>
<feature type="transmembrane region" description="Helical" evidence="3">
    <location>
        <begin position="20"/>
        <end position="36"/>
    </location>
</feature>
<feature type="transmembrane region" description="Helical" evidence="3">
    <location>
        <begin position="42"/>
        <end position="59"/>
    </location>
</feature>
<dbReference type="FunFam" id="3.60.40.10:FF:000058">
    <property type="entry name" value="Stage II sporulation protein E"/>
    <property type="match status" value="1"/>
</dbReference>
<evidence type="ECO:0000256" key="3">
    <source>
        <dbReference type="SAM" id="Phobius"/>
    </source>
</evidence>
<dbReference type="InterPro" id="IPR036457">
    <property type="entry name" value="PPM-type-like_dom_sf"/>
</dbReference>
<evidence type="ECO:0000259" key="4">
    <source>
        <dbReference type="SMART" id="SM00331"/>
    </source>
</evidence>
<keyword evidence="1" id="KW-0378">Hydrolase</keyword>
<proteinExistence type="predicted"/>
<dbReference type="EMBL" id="CP108195">
    <property type="protein sequence ID" value="WTS17314.1"/>
    <property type="molecule type" value="Genomic_DNA"/>
</dbReference>
<dbReference type="AlphaFoldDB" id="A0AAU1UHA5"/>
<keyword evidence="3" id="KW-1133">Transmembrane helix</keyword>
<dbReference type="PANTHER" id="PTHR43156">
    <property type="entry name" value="STAGE II SPORULATION PROTEIN E-RELATED"/>
    <property type="match status" value="1"/>
</dbReference>
<feature type="transmembrane region" description="Helical" evidence="3">
    <location>
        <begin position="66"/>
        <end position="85"/>
    </location>
</feature>
<evidence type="ECO:0000313" key="5">
    <source>
        <dbReference type="EMBL" id="WTS17314.1"/>
    </source>
</evidence>
<keyword evidence="3" id="KW-0812">Transmembrane</keyword>
<dbReference type="SMART" id="SM00331">
    <property type="entry name" value="PP2C_SIG"/>
    <property type="match status" value="1"/>
</dbReference>
<evidence type="ECO:0000256" key="2">
    <source>
        <dbReference type="SAM" id="MobiDB-lite"/>
    </source>
</evidence>
<gene>
    <name evidence="5" type="ORF">OHU69_43520</name>
</gene>
<dbReference type="SUPFAM" id="SSF81606">
    <property type="entry name" value="PP2C-like"/>
    <property type="match status" value="1"/>
</dbReference>
<sequence length="407" mass="43326">MRFRRWSMDRLFERPSGRGLVAVPLGLIVVITLVDLHSPTDVHLGPLLVIAPALTASIAGARLTALVGLLAVGAQVLIAVLHGGLTTSNHISQMIAITLLSALIVLFARARDRRSRELNRVRSVSEAAQRVLLRPPPRRVGPLRVAWLYVAAGDEAKIGGDLLAVARAAHPSTRAVIGDVRGKGLASIGEASVVLGAFREGAHRHALLPDLVAAMDDSVTRNLEEVADTEHDAGEHFVTALVLDIPDEGGHAEMVTCGHPPPLLVREHQVTELTTRNSAPPLGMGVLPDAPLRADRFAFTAGDYLVLYTDGVIEARSPTGAFYPLAERLASFPSLPGGGPDSLLHHIHRDLLAHADGQLNDDVALLVIERVPTRHLLRPLLDGHPMTDRAGAHPDGAPPSEAGERGI</sequence>
<dbReference type="PANTHER" id="PTHR43156:SF2">
    <property type="entry name" value="STAGE II SPORULATION PROTEIN E"/>
    <property type="match status" value="1"/>
</dbReference>